<sequence length="182" mass="18862">MAAAAAVALLGGCSGEQRDLPKAESDTWGDPPAAASAAKIGAPGSACPLPVTFDLAADWSPEGVEDGLFDQGGFALRCEIDAKPAGHLGFLRVWTGPGADSAAALETFVKAEQGTAAITDRRTRPHKLGTEATYMDVENERPERVLAVFTTQGIVILTLGGADTEEHKAMLPAYVLASRTIA</sequence>
<name>A0A285F943_9ACTN</name>
<keyword evidence="3" id="KW-1185">Reference proteome</keyword>
<feature type="region of interest" description="Disordered" evidence="1">
    <location>
        <begin position="18"/>
        <end position="39"/>
    </location>
</feature>
<dbReference type="AlphaFoldDB" id="A0A285F943"/>
<evidence type="ECO:0008006" key="4">
    <source>
        <dbReference type="Google" id="ProtNLM"/>
    </source>
</evidence>
<dbReference type="InterPro" id="IPR044058">
    <property type="entry name" value="Lipoprotein_23"/>
</dbReference>
<organism evidence="2 3">
    <name type="scientific">Paractinoplanes atraurantiacus</name>
    <dbReference type="NCBI Taxonomy" id="1036182"/>
    <lineage>
        <taxon>Bacteria</taxon>
        <taxon>Bacillati</taxon>
        <taxon>Actinomycetota</taxon>
        <taxon>Actinomycetes</taxon>
        <taxon>Micromonosporales</taxon>
        <taxon>Micromonosporaceae</taxon>
        <taxon>Paractinoplanes</taxon>
    </lineage>
</organism>
<evidence type="ECO:0000256" key="1">
    <source>
        <dbReference type="SAM" id="MobiDB-lite"/>
    </source>
</evidence>
<accession>A0A285F943</accession>
<dbReference type="EMBL" id="OBDY01000001">
    <property type="protein sequence ID" value="SNY07799.1"/>
    <property type="molecule type" value="Genomic_DNA"/>
</dbReference>
<proteinExistence type="predicted"/>
<gene>
    <name evidence="2" type="ORF">SAMN05421748_101814</name>
</gene>
<evidence type="ECO:0000313" key="2">
    <source>
        <dbReference type="EMBL" id="SNY07799.1"/>
    </source>
</evidence>
<dbReference type="Pfam" id="PF18966">
    <property type="entry name" value="Lipoprotein_23"/>
    <property type="match status" value="1"/>
</dbReference>
<reference evidence="2 3" key="1">
    <citation type="submission" date="2017-09" db="EMBL/GenBank/DDBJ databases">
        <authorList>
            <person name="Ehlers B."/>
            <person name="Leendertz F.H."/>
        </authorList>
    </citation>
    <scope>NUCLEOTIDE SEQUENCE [LARGE SCALE GENOMIC DNA]</scope>
    <source>
        <strain evidence="2 3">CGMCC 4.6857</strain>
    </source>
</reference>
<evidence type="ECO:0000313" key="3">
    <source>
        <dbReference type="Proteomes" id="UP000219612"/>
    </source>
</evidence>
<protein>
    <recommendedName>
        <fullName evidence="4">DUF3558 domain-containing protein</fullName>
    </recommendedName>
</protein>
<dbReference type="Proteomes" id="UP000219612">
    <property type="component" value="Unassembled WGS sequence"/>
</dbReference>